<feature type="compositionally biased region" description="Basic and acidic residues" evidence="6">
    <location>
        <begin position="110"/>
        <end position="128"/>
    </location>
</feature>
<evidence type="ECO:0000256" key="6">
    <source>
        <dbReference type="SAM" id="MobiDB-lite"/>
    </source>
</evidence>
<keyword evidence="2" id="KW-0805">Transcription regulation</keyword>
<dbReference type="Gene3D" id="3.40.50.2300">
    <property type="match status" value="1"/>
</dbReference>
<dbReference type="Pfam" id="PF00072">
    <property type="entry name" value="Response_reg"/>
    <property type="match status" value="1"/>
</dbReference>
<dbReference type="SMART" id="SM00448">
    <property type="entry name" value="REC"/>
    <property type="match status" value="1"/>
</dbReference>
<dbReference type="InterPro" id="IPR001789">
    <property type="entry name" value="Sig_transdc_resp-reg_receiver"/>
</dbReference>
<evidence type="ECO:0000256" key="5">
    <source>
        <dbReference type="PROSITE-ProRule" id="PRU00169"/>
    </source>
</evidence>
<feature type="region of interest" description="Disordered" evidence="6">
    <location>
        <begin position="110"/>
        <end position="149"/>
    </location>
</feature>
<dbReference type="PROSITE" id="PS50110">
    <property type="entry name" value="RESPONSE_REGULATORY"/>
    <property type="match status" value="1"/>
</dbReference>
<evidence type="ECO:0000256" key="4">
    <source>
        <dbReference type="ARBA" id="ARBA00023163"/>
    </source>
</evidence>
<evidence type="ECO:0000313" key="8">
    <source>
        <dbReference type="EMBL" id="MDI6104331.1"/>
    </source>
</evidence>
<dbReference type="RefSeq" id="WP_282765698.1">
    <property type="nucleotide sequence ID" value="NZ_JASCTH010000032.1"/>
</dbReference>
<proteinExistence type="predicted"/>
<dbReference type="PANTHER" id="PTHR48111:SF4">
    <property type="entry name" value="DNA-BINDING DUAL TRANSCRIPTIONAL REGULATOR OMPR"/>
    <property type="match status" value="1"/>
</dbReference>
<accession>A0ABT6WXJ9</accession>
<dbReference type="SUPFAM" id="SSF52172">
    <property type="entry name" value="CheY-like"/>
    <property type="match status" value="1"/>
</dbReference>
<evidence type="ECO:0000256" key="1">
    <source>
        <dbReference type="ARBA" id="ARBA00022553"/>
    </source>
</evidence>
<dbReference type="InterPro" id="IPR011006">
    <property type="entry name" value="CheY-like_superfamily"/>
</dbReference>
<dbReference type="InterPro" id="IPR039420">
    <property type="entry name" value="WalR-like"/>
</dbReference>
<evidence type="ECO:0000313" key="9">
    <source>
        <dbReference type="Proteomes" id="UP001241758"/>
    </source>
</evidence>
<comment type="caution">
    <text evidence="8">The sequence shown here is derived from an EMBL/GenBank/DDBJ whole genome shotgun (WGS) entry which is preliminary data.</text>
</comment>
<dbReference type="EMBL" id="JASCTH010000032">
    <property type="protein sequence ID" value="MDI6104331.1"/>
    <property type="molecule type" value="Genomic_DNA"/>
</dbReference>
<keyword evidence="3" id="KW-0238">DNA-binding</keyword>
<name>A0ABT6WXJ9_9ACTN</name>
<keyword evidence="9" id="KW-1185">Reference proteome</keyword>
<evidence type="ECO:0000256" key="2">
    <source>
        <dbReference type="ARBA" id="ARBA00023015"/>
    </source>
</evidence>
<organism evidence="8 9">
    <name type="scientific">Actinoplanes sandaracinus</name>
    <dbReference type="NCBI Taxonomy" id="3045177"/>
    <lineage>
        <taxon>Bacteria</taxon>
        <taxon>Bacillati</taxon>
        <taxon>Actinomycetota</taxon>
        <taxon>Actinomycetes</taxon>
        <taxon>Micromonosporales</taxon>
        <taxon>Micromonosporaceae</taxon>
        <taxon>Actinoplanes</taxon>
    </lineage>
</organism>
<dbReference type="Proteomes" id="UP001241758">
    <property type="component" value="Unassembled WGS sequence"/>
</dbReference>
<feature type="modified residue" description="4-aspartylphosphate" evidence="5">
    <location>
        <position position="52"/>
    </location>
</feature>
<evidence type="ECO:0000256" key="3">
    <source>
        <dbReference type="ARBA" id="ARBA00023125"/>
    </source>
</evidence>
<reference evidence="8 9" key="1">
    <citation type="submission" date="2023-05" db="EMBL/GenBank/DDBJ databases">
        <title>Actinoplanes sp. NEAU-A12 genome sequencing.</title>
        <authorList>
            <person name="Wang Z.-S."/>
        </authorList>
    </citation>
    <scope>NUCLEOTIDE SEQUENCE [LARGE SCALE GENOMIC DNA]</scope>
    <source>
        <strain evidence="8 9">NEAU-A12</strain>
    </source>
</reference>
<feature type="compositionally biased region" description="Basic and acidic residues" evidence="6">
    <location>
        <begin position="140"/>
        <end position="149"/>
    </location>
</feature>
<gene>
    <name evidence="8" type="ORF">QLQ12_37640</name>
</gene>
<feature type="compositionally biased region" description="Polar residues" evidence="6">
    <location>
        <begin position="129"/>
        <end position="139"/>
    </location>
</feature>
<keyword evidence="4" id="KW-0804">Transcription</keyword>
<sequence>MARIVAAEDEVDVADWLDLVLGRAGHTVYTALDGPTALELIAVRQPDLVILDQRMPGMTGLQVADRLRADPVTASTPVLTGQVKFEASTRAAVEQYAELVAERRRGGAIEVSRDRHRDHVERRVDSGSRRSLTRQNRNRPWSDDATRRH</sequence>
<feature type="domain" description="Response regulatory" evidence="7">
    <location>
        <begin position="3"/>
        <end position="128"/>
    </location>
</feature>
<evidence type="ECO:0000259" key="7">
    <source>
        <dbReference type="PROSITE" id="PS50110"/>
    </source>
</evidence>
<protein>
    <submittedName>
        <fullName evidence="8">Response regulator</fullName>
    </submittedName>
</protein>
<keyword evidence="1 5" id="KW-0597">Phosphoprotein</keyword>
<dbReference type="PANTHER" id="PTHR48111">
    <property type="entry name" value="REGULATOR OF RPOS"/>
    <property type="match status" value="1"/>
</dbReference>